<keyword evidence="1" id="KW-0812">Transmembrane</keyword>
<organism evidence="2 3">
    <name type="scientific">Candidatus Dojkabacteria bacterium</name>
    <dbReference type="NCBI Taxonomy" id="2099670"/>
    <lineage>
        <taxon>Bacteria</taxon>
        <taxon>Candidatus Dojkabacteria</taxon>
    </lineage>
</organism>
<evidence type="ECO:0000256" key="1">
    <source>
        <dbReference type="SAM" id="Phobius"/>
    </source>
</evidence>
<reference evidence="2" key="2">
    <citation type="journal article" date="2021" name="Microbiome">
        <title>Successional dynamics and alternative stable states in a saline activated sludge microbial community over 9 years.</title>
        <authorList>
            <person name="Wang Y."/>
            <person name="Ye J."/>
            <person name="Ju F."/>
            <person name="Liu L."/>
            <person name="Boyd J.A."/>
            <person name="Deng Y."/>
            <person name="Parks D.H."/>
            <person name="Jiang X."/>
            <person name="Yin X."/>
            <person name="Woodcroft B.J."/>
            <person name="Tyson G.W."/>
            <person name="Hugenholtz P."/>
            <person name="Polz M.F."/>
            <person name="Zhang T."/>
        </authorList>
    </citation>
    <scope>NUCLEOTIDE SEQUENCE</scope>
    <source>
        <strain evidence="2">HKST-UBA13</strain>
    </source>
</reference>
<sequence length="338" mass="38032">MANIFTKTLYLDNNLEALPDDYKPEKGAIYVTKKVKRNAALRNSKFAEQVINVSVHKDDQKIDIGNEILYRSIAHGYKAEDILETGLKLGKGKESPSFKFKMNQNIALFALAFGLVGIICALVMFFAIKQNKNFSDEVFTFYSPTELSEGEYVTTDAEIWDGYYIEIEDEYGSKTEGNFYALFSKPLDEINDEDIVKPIETFIFRMSPKSDYRKTIDALGDDEYIIYDLSGEVKNLSKIENVETGLTADESFRQTIDEINSYGEADGFSLANPIIMIDGVVKQANLIQDVVLPSGAVGLVGAALIGVYFMFNKKYNSQLNKFMEMVKHKGKSSPIEKN</sequence>
<accession>A0A955L1G4</accession>
<reference evidence="2" key="1">
    <citation type="submission" date="2020-04" db="EMBL/GenBank/DDBJ databases">
        <authorList>
            <person name="Zhang T."/>
        </authorList>
    </citation>
    <scope>NUCLEOTIDE SEQUENCE</scope>
    <source>
        <strain evidence="2">HKST-UBA13</strain>
    </source>
</reference>
<keyword evidence="1" id="KW-1133">Transmembrane helix</keyword>
<evidence type="ECO:0000313" key="2">
    <source>
        <dbReference type="EMBL" id="MCA9380716.1"/>
    </source>
</evidence>
<gene>
    <name evidence="2" type="ORF">KC678_00435</name>
</gene>
<proteinExistence type="predicted"/>
<evidence type="ECO:0000313" key="3">
    <source>
        <dbReference type="Proteomes" id="UP000775877"/>
    </source>
</evidence>
<dbReference type="EMBL" id="JAGQLJ010000007">
    <property type="protein sequence ID" value="MCA9380716.1"/>
    <property type="molecule type" value="Genomic_DNA"/>
</dbReference>
<protein>
    <submittedName>
        <fullName evidence="2">Uncharacterized protein</fullName>
    </submittedName>
</protein>
<name>A0A955L1G4_9BACT</name>
<dbReference type="Proteomes" id="UP000775877">
    <property type="component" value="Unassembled WGS sequence"/>
</dbReference>
<dbReference type="AlphaFoldDB" id="A0A955L1G4"/>
<comment type="caution">
    <text evidence="2">The sequence shown here is derived from an EMBL/GenBank/DDBJ whole genome shotgun (WGS) entry which is preliminary data.</text>
</comment>
<feature type="transmembrane region" description="Helical" evidence="1">
    <location>
        <begin position="290"/>
        <end position="311"/>
    </location>
</feature>
<feature type="transmembrane region" description="Helical" evidence="1">
    <location>
        <begin position="106"/>
        <end position="128"/>
    </location>
</feature>
<keyword evidence="1" id="KW-0472">Membrane</keyword>